<keyword evidence="4 8" id="KW-1003">Cell membrane</keyword>
<evidence type="ECO:0000256" key="7">
    <source>
        <dbReference type="ARBA" id="ARBA00023136"/>
    </source>
</evidence>
<name>A0A4R8ITH3_9GAMM</name>
<evidence type="ECO:0000256" key="1">
    <source>
        <dbReference type="ARBA" id="ARBA00004651"/>
    </source>
</evidence>
<dbReference type="EMBL" id="SOQX01000005">
    <property type="protein sequence ID" value="TDY00553.1"/>
    <property type="molecule type" value="Genomic_DNA"/>
</dbReference>
<dbReference type="PANTHER" id="PTHR30269:SF37">
    <property type="entry name" value="MEMBRANE TRANSPORTER PROTEIN"/>
    <property type="match status" value="1"/>
</dbReference>
<dbReference type="InterPro" id="IPR052017">
    <property type="entry name" value="TSUP"/>
</dbReference>
<evidence type="ECO:0000256" key="2">
    <source>
        <dbReference type="ARBA" id="ARBA00009142"/>
    </source>
</evidence>
<keyword evidence="10" id="KW-1185">Reference proteome</keyword>
<evidence type="ECO:0000256" key="8">
    <source>
        <dbReference type="RuleBase" id="RU363041"/>
    </source>
</evidence>
<evidence type="ECO:0000256" key="6">
    <source>
        <dbReference type="ARBA" id="ARBA00022989"/>
    </source>
</evidence>
<comment type="similarity">
    <text evidence="2 8">Belongs to the 4-toluene sulfonate uptake permease (TSUP) (TC 2.A.102) family.</text>
</comment>
<feature type="transmembrane region" description="Helical" evidence="8">
    <location>
        <begin position="6"/>
        <end position="23"/>
    </location>
</feature>
<dbReference type="PANTHER" id="PTHR30269">
    <property type="entry name" value="TRANSMEMBRANE PROTEIN YFCA"/>
    <property type="match status" value="1"/>
</dbReference>
<keyword evidence="3" id="KW-0813">Transport</keyword>
<protein>
    <recommendedName>
        <fullName evidence="8">Probable membrane transporter protein</fullName>
    </recommendedName>
</protein>
<gene>
    <name evidence="9" type="ORF">EDC23_2056</name>
</gene>
<evidence type="ECO:0000313" key="9">
    <source>
        <dbReference type="EMBL" id="TDY00553.1"/>
    </source>
</evidence>
<dbReference type="OrthoDB" id="5801432at2"/>
<organism evidence="9 10">
    <name type="scientific">Thiohalophilus thiocyanatoxydans</name>
    <dbReference type="NCBI Taxonomy" id="381308"/>
    <lineage>
        <taxon>Bacteria</taxon>
        <taxon>Pseudomonadati</taxon>
        <taxon>Pseudomonadota</taxon>
        <taxon>Gammaproteobacteria</taxon>
        <taxon>Thiohalomonadales</taxon>
        <taxon>Thiohalophilaceae</taxon>
        <taxon>Thiohalophilus</taxon>
    </lineage>
</organism>
<comment type="caution">
    <text evidence="9">The sequence shown here is derived from an EMBL/GenBank/DDBJ whole genome shotgun (WGS) entry which is preliminary data.</text>
</comment>
<dbReference type="Pfam" id="PF01925">
    <property type="entry name" value="TauE"/>
    <property type="match status" value="1"/>
</dbReference>
<evidence type="ECO:0000256" key="3">
    <source>
        <dbReference type="ARBA" id="ARBA00022448"/>
    </source>
</evidence>
<proteinExistence type="inferred from homology"/>
<dbReference type="Proteomes" id="UP000294914">
    <property type="component" value="Unassembled WGS sequence"/>
</dbReference>
<evidence type="ECO:0000256" key="4">
    <source>
        <dbReference type="ARBA" id="ARBA00022475"/>
    </source>
</evidence>
<comment type="subcellular location">
    <subcellularLocation>
        <location evidence="1 8">Cell membrane</location>
        <topology evidence="1 8">Multi-pass membrane protein</topology>
    </subcellularLocation>
</comment>
<evidence type="ECO:0000313" key="10">
    <source>
        <dbReference type="Proteomes" id="UP000294914"/>
    </source>
</evidence>
<dbReference type="GO" id="GO:0005886">
    <property type="term" value="C:plasma membrane"/>
    <property type="evidence" value="ECO:0007669"/>
    <property type="project" value="UniProtKB-SubCell"/>
</dbReference>
<feature type="transmembrane region" description="Helical" evidence="8">
    <location>
        <begin position="139"/>
        <end position="160"/>
    </location>
</feature>
<feature type="transmembrane region" description="Helical" evidence="8">
    <location>
        <begin position="101"/>
        <end position="119"/>
    </location>
</feature>
<feature type="transmembrane region" description="Helical" evidence="8">
    <location>
        <begin position="72"/>
        <end position="94"/>
    </location>
</feature>
<sequence length="247" mass="26697">MFPSIPLELLLTTGAILLAAYIFRGITGFGSGLIAIPLLALFMPLTFVVPYISFVDVAASLVHGWRHRRHTAWREVLTVLPFTILGVALALYLLKNLDRSTLSNALGGFVLLFALYSLIGPTLNRHQCSARWSVAAGSLGGIVGTLFGTGGPLYVIYYQLRGLSKNTFRSTIATVFLIEGGIRLVGYAAAGLYHLEILFWITASLPLMAIGLYIGGHIHTSITQRQFQHAIGILLIISGVALLTKTS</sequence>
<keyword evidence="5 8" id="KW-0812">Transmembrane</keyword>
<dbReference type="RefSeq" id="WP_134084168.1">
    <property type="nucleotide sequence ID" value="NZ_SOQX01000005.1"/>
</dbReference>
<keyword evidence="7 8" id="KW-0472">Membrane</keyword>
<accession>A0A4R8ITH3</accession>
<feature type="transmembrane region" description="Helical" evidence="8">
    <location>
        <begin position="30"/>
        <end position="52"/>
    </location>
</feature>
<feature type="transmembrane region" description="Helical" evidence="8">
    <location>
        <begin position="197"/>
        <end position="215"/>
    </location>
</feature>
<evidence type="ECO:0000256" key="5">
    <source>
        <dbReference type="ARBA" id="ARBA00022692"/>
    </source>
</evidence>
<feature type="transmembrane region" description="Helical" evidence="8">
    <location>
        <begin position="227"/>
        <end position="244"/>
    </location>
</feature>
<reference evidence="9 10" key="1">
    <citation type="submission" date="2019-03" db="EMBL/GenBank/DDBJ databases">
        <title>Genomic Encyclopedia of Type Strains, Phase IV (KMG-IV): sequencing the most valuable type-strain genomes for metagenomic binning, comparative biology and taxonomic classification.</title>
        <authorList>
            <person name="Goeker M."/>
        </authorList>
    </citation>
    <scope>NUCLEOTIDE SEQUENCE [LARGE SCALE GENOMIC DNA]</scope>
    <source>
        <strain evidence="9 10">DSM 16326</strain>
    </source>
</reference>
<feature type="transmembrane region" description="Helical" evidence="8">
    <location>
        <begin position="172"/>
        <end position="191"/>
    </location>
</feature>
<keyword evidence="6 8" id="KW-1133">Transmembrane helix</keyword>
<dbReference type="InterPro" id="IPR002781">
    <property type="entry name" value="TM_pro_TauE-like"/>
</dbReference>
<dbReference type="AlphaFoldDB" id="A0A4R8ITH3"/>